<proteinExistence type="predicted"/>
<protein>
    <recommendedName>
        <fullName evidence="6">MADS-box domain-containing protein</fullName>
    </recommendedName>
</protein>
<evidence type="ECO:0000256" key="2">
    <source>
        <dbReference type="ARBA" id="ARBA00023015"/>
    </source>
</evidence>
<dbReference type="PANTHER" id="PTHR48019">
    <property type="entry name" value="SERUM RESPONSE FACTOR HOMOLOG"/>
    <property type="match status" value="1"/>
</dbReference>
<dbReference type="InterPro" id="IPR002100">
    <property type="entry name" value="TF_MADSbox"/>
</dbReference>
<feature type="domain" description="MADS-box" evidence="6">
    <location>
        <begin position="1"/>
        <end position="62"/>
    </location>
</feature>
<evidence type="ECO:0000256" key="4">
    <source>
        <dbReference type="ARBA" id="ARBA00023163"/>
    </source>
</evidence>
<organism evidence="7 8">
    <name type="scientific">Lithospermum erythrorhizon</name>
    <name type="common">Purple gromwell</name>
    <name type="synonym">Lithospermum officinale var. erythrorhizon</name>
    <dbReference type="NCBI Taxonomy" id="34254"/>
    <lineage>
        <taxon>Eukaryota</taxon>
        <taxon>Viridiplantae</taxon>
        <taxon>Streptophyta</taxon>
        <taxon>Embryophyta</taxon>
        <taxon>Tracheophyta</taxon>
        <taxon>Spermatophyta</taxon>
        <taxon>Magnoliopsida</taxon>
        <taxon>eudicotyledons</taxon>
        <taxon>Gunneridae</taxon>
        <taxon>Pentapetalae</taxon>
        <taxon>asterids</taxon>
        <taxon>lamiids</taxon>
        <taxon>Boraginales</taxon>
        <taxon>Boraginaceae</taxon>
        <taxon>Boraginoideae</taxon>
        <taxon>Lithospermeae</taxon>
        <taxon>Lithospermum</taxon>
    </lineage>
</organism>
<dbReference type="InterPro" id="IPR036879">
    <property type="entry name" value="TF_MADSbox_sf"/>
</dbReference>
<evidence type="ECO:0000313" key="8">
    <source>
        <dbReference type="Proteomes" id="UP001454036"/>
    </source>
</evidence>
<dbReference type="PRINTS" id="PR00404">
    <property type="entry name" value="MADSDOMAIN"/>
</dbReference>
<dbReference type="Pfam" id="PF00319">
    <property type="entry name" value="SRF-TF"/>
    <property type="match status" value="1"/>
</dbReference>
<dbReference type="EMBL" id="BAABME010005442">
    <property type="protein sequence ID" value="GAA0165641.1"/>
    <property type="molecule type" value="Genomic_DNA"/>
</dbReference>
<keyword evidence="2" id="KW-0805">Transcription regulation</keyword>
<dbReference type="Gene3D" id="3.40.1810.10">
    <property type="entry name" value="Transcription factor, MADS-box"/>
    <property type="match status" value="1"/>
</dbReference>
<dbReference type="Proteomes" id="UP001454036">
    <property type="component" value="Unassembled WGS sequence"/>
</dbReference>
<evidence type="ECO:0000256" key="1">
    <source>
        <dbReference type="ARBA" id="ARBA00004123"/>
    </source>
</evidence>
<sequence length="306" mass="35183">MGRGKSVVPSLIQDKRKRIQTFQKRKKCLEKKAYELSTLCEVNVAMIMFALDDEVVECTNDPIIWPKDPNVARKMITLYQNKYEIDKNRIRNTDIASVYEERARLVGNEVDKMKKLMIVDEYPIWDELYDSFSNDKLLMLGNELDNVLVVLQSRIDSTMKAHQMFQAGTSNNQLHGLNSFNCLDSEGALVLHNYQTMKTMDASSSCSNMNNYNNIVPVNFDHVIENTNYHLPPFPGFGDNFVQNNNNLILDHLQNPYLCYAPLQDQKPIFMPFSLSSIPTDAYSHMVQGEIGNAKIHQFRGNFFFG</sequence>
<name>A0AAV3QR03_LITER</name>
<keyword evidence="5" id="KW-0539">Nucleus</keyword>
<dbReference type="GO" id="GO:0046983">
    <property type="term" value="F:protein dimerization activity"/>
    <property type="evidence" value="ECO:0007669"/>
    <property type="project" value="InterPro"/>
</dbReference>
<gene>
    <name evidence="7" type="ORF">LIER_20988</name>
</gene>
<dbReference type="GO" id="GO:0005634">
    <property type="term" value="C:nucleus"/>
    <property type="evidence" value="ECO:0007669"/>
    <property type="project" value="UniProtKB-SubCell"/>
</dbReference>
<dbReference type="AlphaFoldDB" id="A0AAV3QR03"/>
<accession>A0AAV3QR03</accession>
<comment type="caution">
    <text evidence="7">The sequence shown here is derived from an EMBL/GenBank/DDBJ whole genome shotgun (WGS) entry which is preliminary data.</text>
</comment>
<dbReference type="GO" id="GO:0003677">
    <property type="term" value="F:DNA binding"/>
    <property type="evidence" value="ECO:0007669"/>
    <property type="project" value="UniProtKB-KW"/>
</dbReference>
<evidence type="ECO:0000259" key="6">
    <source>
        <dbReference type="PROSITE" id="PS50066"/>
    </source>
</evidence>
<dbReference type="SUPFAM" id="SSF55455">
    <property type="entry name" value="SRF-like"/>
    <property type="match status" value="1"/>
</dbReference>
<evidence type="ECO:0000313" key="7">
    <source>
        <dbReference type="EMBL" id="GAA0165641.1"/>
    </source>
</evidence>
<keyword evidence="4" id="KW-0804">Transcription</keyword>
<reference evidence="7 8" key="1">
    <citation type="submission" date="2024-01" db="EMBL/GenBank/DDBJ databases">
        <title>The complete chloroplast genome sequence of Lithospermum erythrorhizon: insights into the phylogenetic relationship among Boraginaceae species and the maternal lineages of purple gromwells.</title>
        <authorList>
            <person name="Okada T."/>
            <person name="Watanabe K."/>
        </authorList>
    </citation>
    <scope>NUCLEOTIDE SEQUENCE [LARGE SCALE GENOMIC DNA]</scope>
</reference>
<evidence type="ECO:0000256" key="5">
    <source>
        <dbReference type="ARBA" id="ARBA00023242"/>
    </source>
</evidence>
<evidence type="ECO:0000256" key="3">
    <source>
        <dbReference type="ARBA" id="ARBA00023125"/>
    </source>
</evidence>
<dbReference type="InterPro" id="IPR050142">
    <property type="entry name" value="MADS-box/MEF2_TF"/>
</dbReference>
<keyword evidence="3" id="KW-0238">DNA-binding</keyword>
<dbReference type="SMART" id="SM00432">
    <property type="entry name" value="MADS"/>
    <property type="match status" value="1"/>
</dbReference>
<comment type="subcellular location">
    <subcellularLocation>
        <location evidence="1">Nucleus</location>
    </subcellularLocation>
</comment>
<dbReference type="PROSITE" id="PS50066">
    <property type="entry name" value="MADS_BOX_2"/>
    <property type="match status" value="1"/>
</dbReference>
<dbReference type="CDD" id="cd00120">
    <property type="entry name" value="MADS"/>
    <property type="match status" value="1"/>
</dbReference>
<keyword evidence="8" id="KW-1185">Reference proteome</keyword>